<proteinExistence type="inferred from homology"/>
<evidence type="ECO:0000256" key="2">
    <source>
        <dbReference type="ARBA" id="ARBA00022679"/>
    </source>
</evidence>
<keyword evidence="3" id="KW-0949">S-adenosyl-L-methionine</keyword>
<dbReference type="InterPro" id="IPR029063">
    <property type="entry name" value="SAM-dependent_MTases_sf"/>
</dbReference>
<keyword evidence="2" id="KW-0808">Transferase</keyword>
<dbReference type="OrthoDB" id="4869053at2759"/>
<feature type="region of interest" description="Disordered" evidence="5">
    <location>
        <begin position="220"/>
        <end position="239"/>
    </location>
</feature>
<dbReference type="Gene3D" id="3.40.50.150">
    <property type="entry name" value="Vaccinia Virus protein VP39"/>
    <property type="match status" value="1"/>
</dbReference>
<dbReference type="PANTHER" id="PTHR35897">
    <property type="entry name" value="METHYLTRANSFERASE AUSD"/>
    <property type="match status" value="1"/>
</dbReference>
<dbReference type="GO" id="GO:0016740">
    <property type="term" value="F:transferase activity"/>
    <property type="evidence" value="ECO:0007669"/>
    <property type="project" value="UniProtKB-KW"/>
</dbReference>
<dbReference type="SUPFAM" id="SSF53335">
    <property type="entry name" value="S-adenosyl-L-methionine-dependent methyltransferases"/>
    <property type="match status" value="1"/>
</dbReference>
<evidence type="ECO:0000256" key="3">
    <source>
        <dbReference type="ARBA" id="ARBA00022691"/>
    </source>
</evidence>
<dbReference type="PANTHER" id="PTHR35897:SF1">
    <property type="entry name" value="METHYLTRANSFERASE AUSD"/>
    <property type="match status" value="1"/>
</dbReference>
<evidence type="ECO:0000256" key="1">
    <source>
        <dbReference type="ARBA" id="ARBA00005179"/>
    </source>
</evidence>
<dbReference type="InterPro" id="IPR051654">
    <property type="entry name" value="Meroterpenoid_MTases"/>
</dbReference>
<dbReference type="STRING" id="1081102.A0A167QAT1"/>
<sequence>MASESDSLYRRYQEELPADRDKAWKLLQTYSHIPADEIEPHLRAVRDKAWAIFPYHCIGAWRFLDLYVTDLPQYPRVVERLRTGDRLLDAGCCFGYVLRQLAADGAPADHLAGADLHQAFIDLGYELFRDRATFAAQFVAGDMLQGVDLAADNAGAGAGAGDPALAAALDGRFDIVHAASFFHLFNWVDQVRLGVRVVRFFRPPPASADPDRARLLFGRQVGTPTPTPEDAAERADPAQGRFHHSPATLQQLWDEIGQRTGTRWRVEANLVHGGWRPDVGSAEEGSGGGAKKERFVIQFAIYKVD</sequence>
<evidence type="ECO:0008006" key="8">
    <source>
        <dbReference type="Google" id="ProtNLM"/>
    </source>
</evidence>
<accession>A0A167QAT1</accession>
<evidence type="ECO:0000256" key="4">
    <source>
        <dbReference type="ARBA" id="ARBA00038314"/>
    </source>
</evidence>
<dbReference type="AlphaFoldDB" id="A0A167QAT1"/>
<comment type="similarity">
    <text evidence="4">Belongs to the class I-like SAM-binding methyltransferase superfamily.</text>
</comment>
<dbReference type="Proteomes" id="UP000076874">
    <property type="component" value="Unassembled WGS sequence"/>
</dbReference>
<keyword evidence="7" id="KW-1185">Reference proteome</keyword>
<comment type="pathway">
    <text evidence="1">Secondary metabolite biosynthesis.</text>
</comment>
<dbReference type="EMBL" id="AZHD01000014">
    <property type="protein sequence ID" value="OAA57464.1"/>
    <property type="molecule type" value="Genomic_DNA"/>
</dbReference>
<reference evidence="6 7" key="1">
    <citation type="journal article" date="2016" name="Genome Biol. Evol.">
        <title>Divergent and convergent evolution of fungal pathogenicity.</title>
        <authorList>
            <person name="Shang Y."/>
            <person name="Xiao G."/>
            <person name="Zheng P."/>
            <person name="Cen K."/>
            <person name="Zhan S."/>
            <person name="Wang C."/>
        </authorList>
    </citation>
    <scope>NUCLEOTIDE SEQUENCE [LARGE SCALE GENOMIC DNA]</scope>
    <source>
        <strain evidence="6 7">RCEF 264</strain>
    </source>
</reference>
<organism evidence="6 7">
    <name type="scientific">Niveomyces insectorum RCEF 264</name>
    <dbReference type="NCBI Taxonomy" id="1081102"/>
    <lineage>
        <taxon>Eukaryota</taxon>
        <taxon>Fungi</taxon>
        <taxon>Dikarya</taxon>
        <taxon>Ascomycota</taxon>
        <taxon>Pezizomycotina</taxon>
        <taxon>Sordariomycetes</taxon>
        <taxon>Hypocreomycetidae</taxon>
        <taxon>Hypocreales</taxon>
        <taxon>Cordycipitaceae</taxon>
        <taxon>Niveomyces</taxon>
    </lineage>
</organism>
<evidence type="ECO:0000313" key="7">
    <source>
        <dbReference type="Proteomes" id="UP000076874"/>
    </source>
</evidence>
<evidence type="ECO:0000313" key="6">
    <source>
        <dbReference type="EMBL" id="OAA57464.1"/>
    </source>
</evidence>
<gene>
    <name evidence="6" type="ORF">SPI_07123</name>
</gene>
<name>A0A167QAT1_9HYPO</name>
<protein>
    <recommendedName>
        <fullName evidence="8">Methyltransferase domain-containing protein</fullName>
    </recommendedName>
</protein>
<evidence type="ECO:0000256" key="5">
    <source>
        <dbReference type="SAM" id="MobiDB-lite"/>
    </source>
</evidence>
<comment type="caution">
    <text evidence="6">The sequence shown here is derived from an EMBL/GenBank/DDBJ whole genome shotgun (WGS) entry which is preliminary data.</text>
</comment>